<organism evidence="3 4">
    <name type="scientific">Stigmatella aurantiaca</name>
    <dbReference type="NCBI Taxonomy" id="41"/>
    <lineage>
        <taxon>Bacteria</taxon>
        <taxon>Pseudomonadati</taxon>
        <taxon>Myxococcota</taxon>
        <taxon>Myxococcia</taxon>
        <taxon>Myxococcales</taxon>
        <taxon>Cystobacterineae</taxon>
        <taxon>Archangiaceae</taxon>
        <taxon>Stigmatella</taxon>
    </lineage>
</organism>
<dbReference type="Proteomes" id="UP000182719">
    <property type="component" value="Unassembled WGS sequence"/>
</dbReference>
<evidence type="ECO:0000259" key="2">
    <source>
        <dbReference type="Pfam" id="PF12697"/>
    </source>
</evidence>
<name>A0A1H7WZK7_STIAU</name>
<comment type="similarity">
    <text evidence="1">Belongs to the AB hydrolase superfamily.</text>
</comment>
<evidence type="ECO:0000313" key="3">
    <source>
        <dbReference type="EMBL" id="SEM26724.1"/>
    </source>
</evidence>
<evidence type="ECO:0000256" key="1">
    <source>
        <dbReference type="ARBA" id="ARBA00008645"/>
    </source>
</evidence>
<dbReference type="PANTHER" id="PTHR43039">
    <property type="entry name" value="ESTERASE-RELATED"/>
    <property type="match status" value="1"/>
</dbReference>
<dbReference type="InterPro" id="IPR000073">
    <property type="entry name" value="AB_hydrolase_1"/>
</dbReference>
<evidence type="ECO:0000313" key="4">
    <source>
        <dbReference type="Proteomes" id="UP000182719"/>
    </source>
</evidence>
<dbReference type="InterPro" id="IPR029058">
    <property type="entry name" value="AB_hydrolase_fold"/>
</dbReference>
<dbReference type="AlphaFoldDB" id="A0A1H7WZK7"/>
<feature type="domain" description="AB hydrolase-1" evidence="2">
    <location>
        <begin position="61"/>
        <end position="299"/>
    </location>
</feature>
<gene>
    <name evidence="3" type="ORF">SAMN05444354_11424</name>
</gene>
<dbReference type="Gene3D" id="3.40.50.1820">
    <property type="entry name" value="alpha/beta hydrolase"/>
    <property type="match status" value="1"/>
</dbReference>
<dbReference type="Pfam" id="PF12697">
    <property type="entry name" value="Abhydrolase_6"/>
    <property type="match status" value="1"/>
</dbReference>
<sequence>MTCVIISHLSQRAIRRGALALEFEGNLPTLVGSGDFPPPPVPMTALQRNNVRLHGQGPKVMVLAHGYGCDQNVWRHITPAFERDYRLVLFDHVGAGQSDTTAYVRSKYSALKGYADDLLEICRELDLKDAIFVGHSVSTMIGLLAAIAEPHRFERMIMVGPSPCYIDDGSYAGGFTRQDIEELLESLDSNYLGWSSAITPVIMGNPDRPELAAELNNSFCRADPEIAKHFARVTFLSDNRADLPKLKARTLILQCAQDVIAPESVGRYLHGTLARSELRLMKATGHCPHLSAPEETIDAMRSFLAA</sequence>
<accession>A0A1H7WZK7</accession>
<reference evidence="4" key="1">
    <citation type="submission" date="2016-10" db="EMBL/GenBank/DDBJ databases">
        <authorList>
            <person name="Varghese N."/>
            <person name="Submissions S."/>
        </authorList>
    </citation>
    <scope>NUCLEOTIDE SEQUENCE [LARGE SCALE GENOMIC DNA]</scope>
    <source>
        <strain evidence="4">DSM 17044</strain>
    </source>
</reference>
<proteinExistence type="inferred from homology"/>
<dbReference type="PRINTS" id="PR00111">
    <property type="entry name" value="ABHYDROLASE"/>
</dbReference>
<dbReference type="SUPFAM" id="SSF53474">
    <property type="entry name" value="alpha/beta-Hydrolases"/>
    <property type="match status" value="1"/>
</dbReference>
<protein>
    <submittedName>
        <fullName evidence="3">Sigma-B regulation protein RsbQ</fullName>
    </submittedName>
</protein>
<keyword evidence="4" id="KW-1185">Reference proteome</keyword>
<dbReference type="EMBL" id="FOAP01000014">
    <property type="protein sequence ID" value="SEM26724.1"/>
    <property type="molecule type" value="Genomic_DNA"/>
</dbReference>